<evidence type="ECO:0000256" key="1">
    <source>
        <dbReference type="ARBA" id="ARBA00022679"/>
    </source>
</evidence>
<dbReference type="InterPro" id="IPR016181">
    <property type="entry name" value="Acyl_CoA_acyltransferase"/>
</dbReference>
<dbReference type="InterPro" id="IPR000182">
    <property type="entry name" value="GNAT_dom"/>
</dbReference>
<feature type="domain" description="N-acetyltransferase" evidence="4">
    <location>
        <begin position="60"/>
        <end position="202"/>
    </location>
</feature>
<dbReference type="GO" id="GO:0016747">
    <property type="term" value="F:acyltransferase activity, transferring groups other than amino-acyl groups"/>
    <property type="evidence" value="ECO:0007669"/>
    <property type="project" value="InterPro"/>
</dbReference>
<organism evidence="5 6">
    <name type="scientific">Sarocladium strictum</name>
    <name type="common">Black bundle disease fungus</name>
    <name type="synonym">Acremonium strictum</name>
    <dbReference type="NCBI Taxonomy" id="5046"/>
    <lineage>
        <taxon>Eukaryota</taxon>
        <taxon>Fungi</taxon>
        <taxon>Dikarya</taxon>
        <taxon>Ascomycota</taxon>
        <taxon>Pezizomycotina</taxon>
        <taxon>Sordariomycetes</taxon>
        <taxon>Hypocreomycetidae</taxon>
        <taxon>Hypocreales</taxon>
        <taxon>Sarocladiaceae</taxon>
        <taxon>Sarocladium</taxon>
    </lineage>
</organism>
<dbReference type="AlphaFoldDB" id="A0AA39LCJ9"/>
<name>A0AA39LCJ9_SARSR</name>
<dbReference type="EMBL" id="JAPDFR010000001">
    <property type="protein sequence ID" value="KAK0392806.1"/>
    <property type="molecule type" value="Genomic_DNA"/>
</dbReference>
<dbReference type="Gene3D" id="3.40.630.30">
    <property type="match status" value="1"/>
</dbReference>
<evidence type="ECO:0000259" key="4">
    <source>
        <dbReference type="PROSITE" id="PS51186"/>
    </source>
</evidence>
<evidence type="ECO:0000313" key="6">
    <source>
        <dbReference type="Proteomes" id="UP001175261"/>
    </source>
</evidence>
<dbReference type="PANTHER" id="PTHR43792">
    <property type="entry name" value="GNAT FAMILY, PUTATIVE (AFU_ORTHOLOGUE AFUA_3G00765)-RELATED-RELATED"/>
    <property type="match status" value="1"/>
</dbReference>
<gene>
    <name evidence="5" type="ORF">NLU13_2301</name>
</gene>
<protein>
    <recommendedName>
        <fullName evidence="4">N-acetyltransferase domain-containing protein</fullName>
    </recommendedName>
</protein>
<evidence type="ECO:0000313" key="5">
    <source>
        <dbReference type="EMBL" id="KAK0392806.1"/>
    </source>
</evidence>
<dbReference type="Proteomes" id="UP001175261">
    <property type="component" value="Unassembled WGS sequence"/>
</dbReference>
<dbReference type="SUPFAM" id="SSF55729">
    <property type="entry name" value="Acyl-CoA N-acyltransferases (Nat)"/>
    <property type="match status" value="1"/>
</dbReference>
<dbReference type="PANTHER" id="PTHR43792:SF8">
    <property type="entry name" value="[RIBOSOMAL PROTEIN US5]-ALANINE N-ACETYLTRANSFERASE"/>
    <property type="match status" value="1"/>
</dbReference>
<evidence type="ECO:0000256" key="3">
    <source>
        <dbReference type="ARBA" id="ARBA00038502"/>
    </source>
</evidence>
<sequence length="209" mass="23456">MSDYVLSSPHPPNPEPGAVLLETDRLILRRWRSSDAESLAQIGNYEEVAKNLSHRFPYPYTLDAANAALARWLDLSALTDVHYPTSVALCLKPSSPDQEPTLIGSMGLSPGEGIEYRTWTLGYFLTPAFWRQGYMSEAVTGLAKWSFETWPRLNRIEATCYHWNEGTQGVLRKCGFVREGLRRGATEKGGVLNDDVMYGLLRSDLEKAE</sequence>
<evidence type="ECO:0000256" key="2">
    <source>
        <dbReference type="ARBA" id="ARBA00023315"/>
    </source>
</evidence>
<dbReference type="PROSITE" id="PS51186">
    <property type="entry name" value="GNAT"/>
    <property type="match status" value="1"/>
</dbReference>
<comment type="caution">
    <text evidence="5">The sequence shown here is derived from an EMBL/GenBank/DDBJ whole genome shotgun (WGS) entry which is preliminary data.</text>
</comment>
<proteinExistence type="inferred from homology"/>
<keyword evidence="2" id="KW-0012">Acyltransferase</keyword>
<keyword evidence="6" id="KW-1185">Reference proteome</keyword>
<reference evidence="5" key="1">
    <citation type="submission" date="2022-10" db="EMBL/GenBank/DDBJ databases">
        <title>Determination and structural analysis of whole genome sequence of Sarocladium strictum F4-1.</title>
        <authorList>
            <person name="Hu L."/>
            <person name="Jiang Y."/>
        </authorList>
    </citation>
    <scope>NUCLEOTIDE SEQUENCE</scope>
    <source>
        <strain evidence="5">F4-1</strain>
    </source>
</reference>
<dbReference type="Pfam" id="PF13302">
    <property type="entry name" value="Acetyltransf_3"/>
    <property type="match status" value="1"/>
</dbReference>
<accession>A0AA39LCJ9</accession>
<dbReference type="InterPro" id="IPR051531">
    <property type="entry name" value="N-acetyltransferase"/>
</dbReference>
<keyword evidence="1" id="KW-0808">Transferase</keyword>
<comment type="similarity">
    <text evidence="3">Belongs to the acetyltransferase family. RimJ subfamily.</text>
</comment>